<dbReference type="EMBL" id="QGNW01000128">
    <property type="protein sequence ID" value="RVW93657.1"/>
    <property type="molecule type" value="Genomic_DNA"/>
</dbReference>
<dbReference type="GO" id="GO:0006508">
    <property type="term" value="P:proteolysis"/>
    <property type="evidence" value="ECO:0007669"/>
    <property type="project" value="UniProtKB-KW"/>
</dbReference>
<sequence length="101" mass="11476">MVQAKKLRFYVKELQSSNSSAQNMVYATHSLLPVFPMAKQKQTRQTTYVEGKKGLWCLAMLSSNSLWKVSILGNIQQQNYYVGYDLEAQVVSFSPVDCANF</sequence>
<gene>
    <name evidence="4" type="ORF">CK203_028843</name>
</gene>
<dbReference type="AlphaFoldDB" id="A0A438IAH7"/>
<evidence type="ECO:0000256" key="2">
    <source>
        <dbReference type="ARBA" id="ARBA00022801"/>
    </source>
</evidence>
<evidence type="ECO:0000313" key="5">
    <source>
        <dbReference type="Proteomes" id="UP000288805"/>
    </source>
</evidence>
<keyword evidence="2" id="KW-0378">Hydrolase</keyword>
<organism evidence="4 5">
    <name type="scientific">Vitis vinifera</name>
    <name type="common">Grape</name>
    <dbReference type="NCBI Taxonomy" id="29760"/>
    <lineage>
        <taxon>Eukaryota</taxon>
        <taxon>Viridiplantae</taxon>
        <taxon>Streptophyta</taxon>
        <taxon>Embryophyta</taxon>
        <taxon>Tracheophyta</taxon>
        <taxon>Spermatophyta</taxon>
        <taxon>Magnoliopsida</taxon>
        <taxon>eudicotyledons</taxon>
        <taxon>Gunneridae</taxon>
        <taxon>Pentapetalae</taxon>
        <taxon>rosids</taxon>
        <taxon>Vitales</taxon>
        <taxon>Vitaceae</taxon>
        <taxon>Viteae</taxon>
        <taxon>Vitis</taxon>
    </lineage>
</organism>
<dbReference type="InterPro" id="IPR021109">
    <property type="entry name" value="Peptidase_aspartic_dom_sf"/>
</dbReference>
<dbReference type="InterPro" id="IPR051708">
    <property type="entry name" value="Plant_Aspart_Prot_A1"/>
</dbReference>
<dbReference type="PANTHER" id="PTHR47967">
    <property type="entry name" value="OS07G0603500 PROTEIN-RELATED"/>
    <property type="match status" value="1"/>
</dbReference>
<comment type="caution">
    <text evidence="4">The sequence shown here is derived from an EMBL/GenBank/DDBJ whole genome shotgun (WGS) entry which is preliminary data.</text>
</comment>
<dbReference type="Proteomes" id="UP000288805">
    <property type="component" value="Unassembled WGS sequence"/>
</dbReference>
<dbReference type="GO" id="GO:0008233">
    <property type="term" value="F:peptidase activity"/>
    <property type="evidence" value="ECO:0007669"/>
    <property type="project" value="UniProtKB-KW"/>
</dbReference>
<accession>A0A438IAH7</accession>
<dbReference type="PANTHER" id="PTHR47967:SF91">
    <property type="entry name" value="PEPTIDASE A1 DOMAIN-CONTAINING PROTEIN"/>
    <property type="match status" value="1"/>
</dbReference>
<evidence type="ECO:0000313" key="4">
    <source>
        <dbReference type="EMBL" id="RVW93657.1"/>
    </source>
</evidence>
<proteinExistence type="predicted"/>
<dbReference type="Gene3D" id="2.40.70.10">
    <property type="entry name" value="Acid Proteases"/>
    <property type="match status" value="1"/>
</dbReference>
<dbReference type="Pfam" id="PF14541">
    <property type="entry name" value="TAXi_C"/>
    <property type="match status" value="1"/>
</dbReference>
<feature type="domain" description="Xylanase inhibitor C-terminal" evidence="3">
    <location>
        <begin position="43"/>
        <end position="94"/>
    </location>
</feature>
<evidence type="ECO:0000256" key="1">
    <source>
        <dbReference type="ARBA" id="ARBA00022670"/>
    </source>
</evidence>
<reference evidence="4 5" key="1">
    <citation type="journal article" date="2018" name="PLoS Genet.">
        <title>Population sequencing reveals clonal diversity and ancestral inbreeding in the grapevine cultivar Chardonnay.</title>
        <authorList>
            <person name="Roach M.J."/>
            <person name="Johnson D.L."/>
            <person name="Bohlmann J."/>
            <person name="van Vuuren H.J."/>
            <person name="Jones S.J."/>
            <person name="Pretorius I.S."/>
            <person name="Schmidt S.A."/>
            <person name="Borneman A.R."/>
        </authorList>
    </citation>
    <scope>NUCLEOTIDE SEQUENCE [LARGE SCALE GENOMIC DNA]</scope>
    <source>
        <strain evidence="5">cv. Chardonnay</strain>
        <tissue evidence="4">Leaf</tissue>
    </source>
</reference>
<dbReference type="SUPFAM" id="SSF50630">
    <property type="entry name" value="Acid proteases"/>
    <property type="match status" value="1"/>
</dbReference>
<dbReference type="InterPro" id="IPR032799">
    <property type="entry name" value="TAXi_C"/>
</dbReference>
<name>A0A438IAH7_VITVI</name>
<protein>
    <recommendedName>
        <fullName evidence="3">Xylanase inhibitor C-terminal domain-containing protein</fullName>
    </recommendedName>
</protein>
<keyword evidence="1" id="KW-0645">Protease</keyword>
<evidence type="ECO:0000259" key="3">
    <source>
        <dbReference type="Pfam" id="PF14541"/>
    </source>
</evidence>